<dbReference type="InterPro" id="IPR044855">
    <property type="entry name" value="CoA-Trfase_III_dom3_sf"/>
</dbReference>
<dbReference type="EMBL" id="NWSH01008529">
    <property type="protein sequence ID" value="PCG62526.1"/>
    <property type="molecule type" value="Genomic_DNA"/>
</dbReference>
<reference evidence="3" key="1">
    <citation type="submission" date="2017-09" db="EMBL/GenBank/DDBJ databases">
        <title>Contemporary evolution of a Lepidopteran species, Heliothis virescens, in response to modern agricultural practices.</title>
        <authorList>
            <person name="Fritz M.L."/>
            <person name="Deyonke A.M."/>
            <person name="Papanicolaou A."/>
            <person name="Micinski S."/>
            <person name="Westbrook J."/>
            <person name="Gould F."/>
        </authorList>
    </citation>
    <scope>NUCLEOTIDE SEQUENCE [LARGE SCALE GENOMIC DNA]</scope>
    <source>
        <strain evidence="3">HvINT-</strain>
        <tissue evidence="3">Whole body</tissue>
    </source>
</reference>
<dbReference type="AlphaFoldDB" id="A0A2A4ISR6"/>
<comment type="similarity">
    <text evidence="1">Belongs to the CoA-transferase III family.</text>
</comment>
<dbReference type="GO" id="GO:0008206">
    <property type="term" value="P:bile acid metabolic process"/>
    <property type="evidence" value="ECO:0007669"/>
    <property type="project" value="TreeGrafter"/>
</dbReference>
<dbReference type="InterPro" id="IPR050509">
    <property type="entry name" value="CoA-transferase_III"/>
</dbReference>
<sequence>MALKGIRVVEMMGLAPGPLCGTILADFGASVTVVQKINPSPFDVMSNGKRMISLNLKSKEGVNVLKKLCATSDVLLDTFRPGVMEKLGLGPELLMKENSRLIYARLSGYGQNGYYKNRAGHDINYVAMSGILSLLSKNREPPTPPLNLLSDFAGGGVLCALGIVMALFERTKSGQGQIIDTSMTEGVAYVGKWLFKSRQLPIWSGEPGTNPLDGGFACYQTYKTKDGKFMAVGALEPQFYSNFLKGLQLPEEEFDQVGNNEYCKNKFQEAFLQKTQEEWCEIFKDIDACVTPVLDIDTVDKHKYRVSDSSFHRDSNDVVIPEPAPRMSRTPGISSGHQPLPKPGHHTIEILNELGYSKHDIENLLQNGHVYAIRNSNL</sequence>
<dbReference type="STRING" id="7102.A0A2A4ISR6"/>
<evidence type="ECO:0000256" key="2">
    <source>
        <dbReference type="SAM" id="MobiDB-lite"/>
    </source>
</evidence>
<dbReference type="InterPro" id="IPR003673">
    <property type="entry name" value="CoA-Trfase_fam_III"/>
</dbReference>
<evidence type="ECO:0008006" key="4">
    <source>
        <dbReference type="Google" id="ProtNLM"/>
    </source>
</evidence>
<dbReference type="InterPro" id="IPR023606">
    <property type="entry name" value="CoA-Trfase_III_dom_1_sf"/>
</dbReference>
<dbReference type="GO" id="GO:0008111">
    <property type="term" value="F:alpha-methylacyl-CoA racemase activity"/>
    <property type="evidence" value="ECO:0007669"/>
    <property type="project" value="TreeGrafter"/>
</dbReference>
<dbReference type="PANTHER" id="PTHR48228:SF5">
    <property type="entry name" value="ALPHA-METHYLACYL-COA RACEMASE"/>
    <property type="match status" value="1"/>
</dbReference>
<protein>
    <recommendedName>
        <fullName evidence="4">Alpha-methylacyl-CoA racemase</fullName>
    </recommendedName>
</protein>
<dbReference type="SUPFAM" id="SSF89796">
    <property type="entry name" value="CoA-transferase family III (CaiB/BaiF)"/>
    <property type="match status" value="1"/>
</dbReference>
<dbReference type="Pfam" id="PF02515">
    <property type="entry name" value="CoA_transf_3"/>
    <property type="match status" value="1"/>
</dbReference>
<dbReference type="Gene3D" id="3.40.50.10540">
    <property type="entry name" value="Crotonobetainyl-coa:carnitine coa-transferase, domain 1"/>
    <property type="match status" value="1"/>
</dbReference>
<evidence type="ECO:0000313" key="3">
    <source>
        <dbReference type="EMBL" id="PCG62526.1"/>
    </source>
</evidence>
<name>A0A2A4ISR6_HELVI</name>
<comment type="caution">
    <text evidence="3">The sequence shown here is derived from an EMBL/GenBank/DDBJ whole genome shotgun (WGS) entry which is preliminary data.</text>
</comment>
<evidence type="ECO:0000256" key="1">
    <source>
        <dbReference type="ARBA" id="ARBA00008383"/>
    </source>
</evidence>
<proteinExistence type="inferred from homology"/>
<dbReference type="PANTHER" id="PTHR48228">
    <property type="entry name" value="SUCCINYL-COA--D-CITRAMALATE COA-TRANSFERASE"/>
    <property type="match status" value="1"/>
</dbReference>
<feature type="region of interest" description="Disordered" evidence="2">
    <location>
        <begin position="315"/>
        <end position="343"/>
    </location>
</feature>
<accession>A0A2A4ISR6</accession>
<organism evidence="3">
    <name type="scientific">Heliothis virescens</name>
    <name type="common">Tobacco budworm moth</name>
    <dbReference type="NCBI Taxonomy" id="7102"/>
    <lineage>
        <taxon>Eukaryota</taxon>
        <taxon>Metazoa</taxon>
        <taxon>Ecdysozoa</taxon>
        <taxon>Arthropoda</taxon>
        <taxon>Hexapoda</taxon>
        <taxon>Insecta</taxon>
        <taxon>Pterygota</taxon>
        <taxon>Neoptera</taxon>
        <taxon>Endopterygota</taxon>
        <taxon>Lepidoptera</taxon>
        <taxon>Glossata</taxon>
        <taxon>Ditrysia</taxon>
        <taxon>Noctuoidea</taxon>
        <taxon>Noctuidae</taxon>
        <taxon>Heliothinae</taxon>
        <taxon>Heliothis</taxon>
    </lineage>
</organism>
<dbReference type="Gene3D" id="3.30.1540.10">
    <property type="entry name" value="formyl-coa transferase, domain 3"/>
    <property type="match status" value="1"/>
</dbReference>
<gene>
    <name evidence="3" type="ORF">B5V51_14274</name>
</gene>
<dbReference type="GO" id="GO:0005739">
    <property type="term" value="C:mitochondrion"/>
    <property type="evidence" value="ECO:0007669"/>
    <property type="project" value="TreeGrafter"/>
</dbReference>